<evidence type="ECO:0000313" key="3">
    <source>
        <dbReference type="Proteomes" id="UP000326396"/>
    </source>
</evidence>
<organism evidence="2 3">
    <name type="scientific">Mikania micrantha</name>
    <name type="common">bitter vine</name>
    <dbReference type="NCBI Taxonomy" id="192012"/>
    <lineage>
        <taxon>Eukaryota</taxon>
        <taxon>Viridiplantae</taxon>
        <taxon>Streptophyta</taxon>
        <taxon>Embryophyta</taxon>
        <taxon>Tracheophyta</taxon>
        <taxon>Spermatophyta</taxon>
        <taxon>Magnoliopsida</taxon>
        <taxon>eudicotyledons</taxon>
        <taxon>Gunneridae</taxon>
        <taxon>Pentapetalae</taxon>
        <taxon>asterids</taxon>
        <taxon>campanulids</taxon>
        <taxon>Asterales</taxon>
        <taxon>Asteraceae</taxon>
        <taxon>Asteroideae</taxon>
        <taxon>Heliantheae alliance</taxon>
        <taxon>Eupatorieae</taxon>
        <taxon>Mikania</taxon>
    </lineage>
</organism>
<evidence type="ECO:0000313" key="2">
    <source>
        <dbReference type="EMBL" id="KAD4584315.1"/>
    </source>
</evidence>
<gene>
    <name evidence="2" type="ORF">E3N88_21916</name>
</gene>
<evidence type="ECO:0000256" key="1">
    <source>
        <dbReference type="SAM" id="MobiDB-lite"/>
    </source>
</evidence>
<dbReference type="PANTHER" id="PTHR47481:SF22">
    <property type="entry name" value="RETROTRANSPOSON GAG DOMAIN-CONTAINING PROTEIN"/>
    <property type="match status" value="1"/>
</dbReference>
<feature type="compositionally biased region" description="Low complexity" evidence="1">
    <location>
        <begin position="7"/>
        <end position="27"/>
    </location>
</feature>
<sequence length="271" mass="29584">MVSELGSSPSSPIQTPPSSTSSSSTTMSTVDSTLSVNTINNLTMVSFPTTLKLTSTNYLGWKTQIEALLHGLNLYRFIDGTCPAPTPTTAADGSTTPHKDYEQWFRQDQLLFGALVGSLSPAIVPLITGATSSRDAWQILANTYASPSRGHIKQLQHRLKQTSKLPTQTITDYMQTIKTVVDELAILGKNMDEEDVIDTIINGLDQVAYKPLLDAVHARDNPISFNELHEKLINHELTLAQQLATTGIHQPAAVFHVQNRPQTSNRPPGKP</sequence>
<accession>A0A5N6NBH5</accession>
<proteinExistence type="predicted"/>
<keyword evidence="3" id="KW-1185">Reference proteome</keyword>
<feature type="region of interest" description="Disordered" evidence="1">
    <location>
        <begin position="1"/>
        <end position="27"/>
    </location>
</feature>
<dbReference type="EMBL" id="SZYD01000012">
    <property type="protein sequence ID" value="KAD4584315.1"/>
    <property type="molecule type" value="Genomic_DNA"/>
</dbReference>
<reference evidence="2 3" key="1">
    <citation type="submission" date="2019-05" db="EMBL/GenBank/DDBJ databases">
        <title>Mikania micrantha, genome provides insights into the molecular mechanism of rapid growth.</title>
        <authorList>
            <person name="Liu B."/>
        </authorList>
    </citation>
    <scope>NUCLEOTIDE SEQUENCE [LARGE SCALE GENOMIC DNA]</scope>
    <source>
        <strain evidence="2">NLD-2019</strain>
        <tissue evidence="2">Leaf</tissue>
    </source>
</reference>
<protein>
    <submittedName>
        <fullName evidence="2">Uncharacterized protein</fullName>
    </submittedName>
</protein>
<dbReference type="AlphaFoldDB" id="A0A5N6NBH5"/>
<dbReference type="OrthoDB" id="1912561at2759"/>
<dbReference type="Proteomes" id="UP000326396">
    <property type="component" value="Linkage Group LG2"/>
</dbReference>
<comment type="caution">
    <text evidence="2">The sequence shown here is derived from an EMBL/GenBank/DDBJ whole genome shotgun (WGS) entry which is preliminary data.</text>
</comment>
<dbReference type="PANTHER" id="PTHR47481">
    <property type="match status" value="1"/>
</dbReference>
<name>A0A5N6NBH5_9ASTR</name>
<dbReference type="Pfam" id="PF14223">
    <property type="entry name" value="Retrotran_gag_2"/>
    <property type="match status" value="1"/>
</dbReference>